<organism evidence="1 2">
    <name type="scientific">Trachipleistophora hominis</name>
    <name type="common">Microsporidian parasite</name>
    <dbReference type="NCBI Taxonomy" id="72359"/>
    <lineage>
        <taxon>Eukaryota</taxon>
        <taxon>Fungi</taxon>
        <taxon>Fungi incertae sedis</taxon>
        <taxon>Microsporidia</taxon>
        <taxon>Pleistophoridae</taxon>
        <taxon>Trachipleistophora</taxon>
    </lineage>
</organism>
<dbReference type="AlphaFoldDB" id="L7JTP7"/>
<evidence type="ECO:0000313" key="2">
    <source>
        <dbReference type="Proteomes" id="UP000011185"/>
    </source>
</evidence>
<dbReference type="VEuPathDB" id="MicrosporidiaDB:THOM_2388"/>
<proteinExistence type="predicted"/>
<reference evidence="1 2" key="1">
    <citation type="journal article" date="2012" name="PLoS Pathog.">
        <title>The genome of the obligate intracellular parasite Trachipleistophora hominis: new insights into microsporidian genome dynamics and reductive evolution.</title>
        <authorList>
            <person name="Heinz E."/>
            <person name="Williams T.A."/>
            <person name="Nakjang S."/>
            <person name="Noel C.J."/>
            <person name="Swan D.C."/>
            <person name="Goldberg A.V."/>
            <person name="Harris S.R."/>
            <person name="Weinmaier T."/>
            <person name="Markert S."/>
            <person name="Becher D."/>
            <person name="Bernhardt J."/>
            <person name="Dagan T."/>
            <person name="Hacker C."/>
            <person name="Lucocq J.M."/>
            <person name="Schweder T."/>
            <person name="Rattei T."/>
            <person name="Hall N."/>
            <person name="Hirt R.P."/>
            <person name="Embley T.M."/>
        </authorList>
    </citation>
    <scope>NUCLEOTIDE SEQUENCE [LARGE SCALE GENOMIC DNA]</scope>
</reference>
<keyword evidence="2" id="KW-1185">Reference proteome</keyword>
<protein>
    <submittedName>
        <fullName evidence="1">Uncharacterized protein</fullName>
    </submittedName>
</protein>
<sequence length="43" mass="5155">MILYFRILKFLAEAYPKEDTYVIRTSNEKLVFIACKIIVLLFK</sequence>
<dbReference type="HOGENOM" id="CLU_3242458_0_0_1"/>
<gene>
    <name evidence="1" type="ORF">THOM_2388</name>
</gene>
<name>L7JTP7_TRAHO</name>
<dbReference type="EMBL" id="JH994031">
    <property type="protein sequence ID" value="ELQ74665.1"/>
    <property type="molecule type" value="Genomic_DNA"/>
</dbReference>
<dbReference type="InParanoid" id="L7JTP7"/>
<dbReference type="Proteomes" id="UP000011185">
    <property type="component" value="Unassembled WGS sequence"/>
</dbReference>
<accession>L7JTP7</accession>
<evidence type="ECO:0000313" key="1">
    <source>
        <dbReference type="EMBL" id="ELQ74665.1"/>
    </source>
</evidence>